<evidence type="ECO:0000313" key="1">
    <source>
        <dbReference type="EMBL" id="KKK62619.1"/>
    </source>
</evidence>
<reference evidence="1" key="1">
    <citation type="journal article" date="2015" name="Nature">
        <title>Complex archaea that bridge the gap between prokaryotes and eukaryotes.</title>
        <authorList>
            <person name="Spang A."/>
            <person name="Saw J.H."/>
            <person name="Jorgensen S.L."/>
            <person name="Zaremba-Niedzwiedzka K."/>
            <person name="Martijn J."/>
            <person name="Lind A.E."/>
            <person name="van Eijk R."/>
            <person name="Schleper C."/>
            <person name="Guy L."/>
            <person name="Ettema T.J."/>
        </authorList>
    </citation>
    <scope>NUCLEOTIDE SEQUENCE</scope>
</reference>
<proteinExistence type="predicted"/>
<dbReference type="EMBL" id="LAZR01061908">
    <property type="protein sequence ID" value="KKK62619.1"/>
    <property type="molecule type" value="Genomic_DNA"/>
</dbReference>
<comment type="caution">
    <text evidence="1">The sequence shown here is derived from an EMBL/GenBank/DDBJ whole genome shotgun (WGS) entry which is preliminary data.</text>
</comment>
<sequence>MPGKASKRLLKCLKATAKDEKAAELTHALLVTRVEIEALKPLVFNTAGKAGRARYNKVVRDRLNKLAEEAKGPLVGL</sequence>
<gene>
    <name evidence="1" type="ORF">LCGC14_3002520</name>
</gene>
<name>A0A0F8Z878_9ZZZZ</name>
<protein>
    <submittedName>
        <fullName evidence="1">Uncharacterized protein</fullName>
    </submittedName>
</protein>
<organism evidence="1">
    <name type="scientific">marine sediment metagenome</name>
    <dbReference type="NCBI Taxonomy" id="412755"/>
    <lineage>
        <taxon>unclassified sequences</taxon>
        <taxon>metagenomes</taxon>
        <taxon>ecological metagenomes</taxon>
    </lineage>
</organism>
<accession>A0A0F8Z878</accession>
<dbReference type="AlphaFoldDB" id="A0A0F8Z878"/>